<keyword evidence="2" id="KW-1185">Reference proteome</keyword>
<reference evidence="1" key="1">
    <citation type="submission" date="2023-03" db="EMBL/GenBank/DDBJ databases">
        <title>MT1 and MT2 Draft Genomes of Novel Species.</title>
        <authorList>
            <person name="Venkateswaran K."/>
        </authorList>
    </citation>
    <scope>NUCLEOTIDE SEQUENCE</scope>
    <source>
        <strain evidence="1">F6_3S_P_1C</strain>
    </source>
</reference>
<evidence type="ECO:0000313" key="1">
    <source>
        <dbReference type="EMBL" id="MDN4602126.1"/>
    </source>
</evidence>
<organism evidence="1 2">
    <name type="scientific">Paenibacillus vandeheii</name>
    <dbReference type="NCBI Taxonomy" id="3035917"/>
    <lineage>
        <taxon>Bacteria</taxon>
        <taxon>Bacillati</taxon>
        <taxon>Bacillota</taxon>
        <taxon>Bacilli</taxon>
        <taxon>Bacillales</taxon>
        <taxon>Paenibacillaceae</taxon>
        <taxon>Paenibacillus</taxon>
    </lineage>
</organism>
<accession>A0ABT8JAL0</accession>
<sequence length="67" mass="7373">MAARTALIVVLSLTIAVKTAALCYLSDQWHLFHYFWGAFPGERTIPLSQQLKALGSGKIISAHLAQF</sequence>
<dbReference type="EMBL" id="JAROCD010000006">
    <property type="protein sequence ID" value="MDN4602126.1"/>
    <property type="molecule type" value="Genomic_DNA"/>
</dbReference>
<dbReference type="RefSeq" id="WP_301246850.1">
    <property type="nucleotide sequence ID" value="NZ_JAROCD010000006.1"/>
</dbReference>
<comment type="caution">
    <text evidence="1">The sequence shown here is derived from an EMBL/GenBank/DDBJ whole genome shotgun (WGS) entry which is preliminary data.</text>
</comment>
<evidence type="ECO:0000313" key="2">
    <source>
        <dbReference type="Proteomes" id="UP001174205"/>
    </source>
</evidence>
<name>A0ABT8JAL0_9BACL</name>
<protein>
    <submittedName>
        <fullName evidence="1">Uncharacterized protein</fullName>
    </submittedName>
</protein>
<gene>
    <name evidence="1" type="ORF">P5G61_12890</name>
</gene>
<dbReference type="Proteomes" id="UP001174205">
    <property type="component" value="Unassembled WGS sequence"/>
</dbReference>
<proteinExistence type="predicted"/>